<evidence type="ECO:0000313" key="1">
    <source>
        <dbReference type="EMBL" id="GFT53505.1"/>
    </source>
</evidence>
<accession>A0A8X6TT68</accession>
<gene>
    <name evidence="1" type="ORF">NPIL_504841</name>
</gene>
<dbReference type="Proteomes" id="UP000887013">
    <property type="component" value="Unassembled WGS sequence"/>
</dbReference>
<comment type="caution">
    <text evidence="1">The sequence shown here is derived from an EMBL/GenBank/DDBJ whole genome shotgun (WGS) entry which is preliminary data.</text>
</comment>
<keyword evidence="2" id="KW-1185">Reference proteome</keyword>
<reference evidence="1" key="1">
    <citation type="submission" date="2020-08" db="EMBL/GenBank/DDBJ databases">
        <title>Multicomponent nature underlies the extraordinary mechanical properties of spider dragline silk.</title>
        <authorList>
            <person name="Kono N."/>
            <person name="Nakamura H."/>
            <person name="Mori M."/>
            <person name="Yoshida Y."/>
            <person name="Ohtoshi R."/>
            <person name="Malay A.D."/>
            <person name="Moran D.A.P."/>
            <person name="Tomita M."/>
            <person name="Numata K."/>
            <person name="Arakawa K."/>
        </authorList>
    </citation>
    <scope>NUCLEOTIDE SEQUENCE</scope>
</reference>
<name>A0A8X6TT68_NEPPI</name>
<organism evidence="1 2">
    <name type="scientific">Nephila pilipes</name>
    <name type="common">Giant wood spider</name>
    <name type="synonym">Nephila maculata</name>
    <dbReference type="NCBI Taxonomy" id="299642"/>
    <lineage>
        <taxon>Eukaryota</taxon>
        <taxon>Metazoa</taxon>
        <taxon>Ecdysozoa</taxon>
        <taxon>Arthropoda</taxon>
        <taxon>Chelicerata</taxon>
        <taxon>Arachnida</taxon>
        <taxon>Araneae</taxon>
        <taxon>Araneomorphae</taxon>
        <taxon>Entelegynae</taxon>
        <taxon>Araneoidea</taxon>
        <taxon>Nephilidae</taxon>
        <taxon>Nephila</taxon>
    </lineage>
</organism>
<protein>
    <submittedName>
        <fullName evidence="1">Uncharacterized protein</fullName>
    </submittedName>
</protein>
<dbReference type="AlphaFoldDB" id="A0A8X6TT68"/>
<sequence>MEVPPELASLPTYNSHGIILQLQHSQPMKKEHYVFVSSFSLVASSYSDTLLRNYWKIQSILHFSLSHLAIVSLQNFPPWLGLCYPQFLPVLS</sequence>
<evidence type="ECO:0000313" key="2">
    <source>
        <dbReference type="Proteomes" id="UP000887013"/>
    </source>
</evidence>
<dbReference type="EMBL" id="BMAW01112601">
    <property type="protein sequence ID" value="GFT53505.1"/>
    <property type="molecule type" value="Genomic_DNA"/>
</dbReference>
<proteinExistence type="predicted"/>